<name>A0A316YRQ6_9BASI</name>
<feature type="compositionally biased region" description="Polar residues" evidence="1">
    <location>
        <begin position="201"/>
        <end position="216"/>
    </location>
</feature>
<keyword evidence="2" id="KW-1133">Transmembrane helix</keyword>
<evidence type="ECO:0000313" key="3">
    <source>
        <dbReference type="EMBL" id="PWN91921.1"/>
    </source>
</evidence>
<evidence type="ECO:0000313" key="4">
    <source>
        <dbReference type="Proteomes" id="UP000245768"/>
    </source>
</evidence>
<feature type="compositionally biased region" description="Basic and acidic residues" evidence="1">
    <location>
        <begin position="127"/>
        <end position="138"/>
    </location>
</feature>
<evidence type="ECO:0000256" key="1">
    <source>
        <dbReference type="SAM" id="MobiDB-lite"/>
    </source>
</evidence>
<dbReference type="AlphaFoldDB" id="A0A316YRQ6"/>
<feature type="transmembrane region" description="Helical" evidence="2">
    <location>
        <begin position="250"/>
        <end position="269"/>
    </location>
</feature>
<feature type="region of interest" description="Disordered" evidence="1">
    <location>
        <begin position="39"/>
        <end position="228"/>
    </location>
</feature>
<dbReference type="EMBL" id="KZ819635">
    <property type="protein sequence ID" value="PWN91921.1"/>
    <property type="molecule type" value="Genomic_DNA"/>
</dbReference>
<keyword evidence="4" id="KW-1185">Reference proteome</keyword>
<proteinExistence type="predicted"/>
<keyword evidence="2" id="KW-0472">Membrane</keyword>
<dbReference type="GeneID" id="37043108"/>
<accession>A0A316YRQ6</accession>
<dbReference type="RefSeq" id="XP_025379119.1">
    <property type="nucleotide sequence ID" value="XM_025521192.1"/>
</dbReference>
<keyword evidence="2" id="KW-0812">Transmembrane</keyword>
<dbReference type="InParanoid" id="A0A316YRQ6"/>
<evidence type="ECO:0000256" key="2">
    <source>
        <dbReference type="SAM" id="Phobius"/>
    </source>
</evidence>
<dbReference type="Proteomes" id="UP000245768">
    <property type="component" value="Unassembled WGS sequence"/>
</dbReference>
<reference evidence="3 4" key="1">
    <citation type="journal article" date="2018" name="Mol. Biol. Evol.">
        <title>Broad Genomic Sampling Reveals a Smut Pathogenic Ancestry of the Fungal Clade Ustilaginomycotina.</title>
        <authorList>
            <person name="Kijpornyongpan T."/>
            <person name="Mondo S.J."/>
            <person name="Barry K."/>
            <person name="Sandor L."/>
            <person name="Lee J."/>
            <person name="Lipzen A."/>
            <person name="Pangilinan J."/>
            <person name="LaButti K."/>
            <person name="Hainaut M."/>
            <person name="Henrissat B."/>
            <person name="Grigoriev I.V."/>
            <person name="Spatafora J.W."/>
            <person name="Aime M.C."/>
        </authorList>
    </citation>
    <scope>NUCLEOTIDE SEQUENCE [LARGE SCALE GENOMIC DNA]</scope>
    <source>
        <strain evidence="3 4">MCA 4198</strain>
    </source>
</reference>
<feature type="transmembrane region" description="Helical" evidence="2">
    <location>
        <begin position="13"/>
        <end position="32"/>
    </location>
</feature>
<sequence>MDLLGHLVEAWDAVSFFLALYLVDIITFGRPVSPPSGKSEGFFGAGQHPSDSHFGLHARSRSYDEPSSPRPSAARPSKDANFTSSSPTLMQYDVPRSSSPRSMRSFSSSSDEDDEKKHTHLPRHFHRSADQSRAEARLHLHPHPTSTSQHALPHSMLPMQPRRSSFWSDKTRRESVRRRSSASSGHASYPSTNLDVESRRQASLTSSQDGRTSPTVGRTPRADNGLHHNQKEVLRLQVEKALRWQPIVKLLLVALPLTVLFVVGLYVWTPRPLPLPSWLIDIANVPLGDWVRWARMNIPARGQGLQLLQTLLASASQTWRKVVGRL</sequence>
<protein>
    <submittedName>
        <fullName evidence="3">Uncharacterized protein</fullName>
    </submittedName>
</protein>
<feature type="compositionally biased region" description="Polar residues" evidence="1">
    <location>
        <begin position="80"/>
        <end position="89"/>
    </location>
</feature>
<organism evidence="3 4">
    <name type="scientific">Acaromyces ingoldii</name>
    <dbReference type="NCBI Taxonomy" id="215250"/>
    <lineage>
        <taxon>Eukaryota</taxon>
        <taxon>Fungi</taxon>
        <taxon>Dikarya</taxon>
        <taxon>Basidiomycota</taxon>
        <taxon>Ustilaginomycotina</taxon>
        <taxon>Exobasidiomycetes</taxon>
        <taxon>Exobasidiales</taxon>
        <taxon>Cryptobasidiaceae</taxon>
        <taxon>Acaromyces</taxon>
    </lineage>
</organism>
<gene>
    <name evidence="3" type="ORF">FA10DRAFT_265741</name>
</gene>
<feature type="compositionally biased region" description="Low complexity" evidence="1">
    <location>
        <begin position="96"/>
        <end position="109"/>
    </location>
</feature>
<feature type="compositionally biased region" description="Low complexity" evidence="1">
    <location>
        <begin position="181"/>
        <end position="191"/>
    </location>
</feature>